<reference evidence="1" key="1">
    <citation type="submission" date="2021-02" db="EMBL/GenBank/DDBJ databases">
        <authorList>
            <person name="Nowell W R."/>
        </authorList>
    </citation>
    <scope>NUCLEOTIDE SEQUENCE</scope>
</reference>
<organism evidence="1 3">
    <name type="scientific">Rotaria magnacalcarata</name>
    <dbReference type="NCBI Taxonomy" id="392030"/>
    <lineage>
        <taxon>Eukaryota</taxon>
        <taxon>Metazoa</taxon>
        <taxon>Spiralia</taxon>
        <taxon>Gnathifera</taxon>
        <taxon>Rotifera</taxon>
        <taxon>Eurotatoria</taxon>
        <taxon>Bdelloidea</taxon>
        <taxon>Philodinida</taxon>
        <taxon>Philodinidae</taxon>
        <taxon>Rotaria</taxon>
    </lineage>
</organism>
<dbReference type="Proteomes" id="UP000676336">
    <property type="component" value="Unassembled WGS sequence"/>
</dbReference>
<sequence>MESWCMYQLVDDIYFEKSQEMDTLIEQNQGEFVDHKIRHLEMMMKIQGDVKQLVEDGDATYEQVQLVKAPLTNVEKAMGLFQKKFHLHRCSNFWTGSLENVNDHANKKTNERPHGAQALSPNFGSRFGCSPLGNPKRTLFSPTTSTATASPPIFGFGAPTHGTIALAPFGSASTTTTTATLFSFGAIKSETSGFSFCSQPSATPTFTVSTFENKDVTIKADPRWRKN</sequence>
<protein>
    <submittedName>
        <fullName evidence="1">Uncharacterized protein</fullName>
    </submittedName>
</protein>
<dbReference type="EMBL" id="CAJNRE010016930">
    <property type="protein sequence ID" value="CAF2149774.1"/>
    <property type="molecule type" value="Genomic_DNA"/>
</dbReference>
<dbReference type="Proteomes" id="UP000663824">
    <property type="component" value="Unassembled WGS sequence"/>
</dbReference>
<proteinExistence type="predicted"/>
<name>A0A816XVL9_9BILA</name>
<dbReference type="EMBL" id="CAJOBI010109649">
    <property type="protein sequence ID" value="CAF4626688.1"/>
    <property type="molecule type" value="Genomic_DNA"/>
</dbReference>
<comment type="caution">
    <text evidence="1">The sequence shown here is derived from an EMBL/GenBank/DDBJ whole genome shotgun (WGS) entry which is preliminary data.</text>
</comment>
<evidence type="ECO:0000313" key="1">
    <source>
        <dbReference type="EMBL" id="CAF2149774.1"/>
    </source>
</evidence>
<evidence type="ECO:0000313" key="3">
    <source>
        <dbReference type="Proteomes" id="UP000663824"/>
    </source>
</evidence>
<gene>
    <name evidence="1" type="ORF">MBJ925_LOCUS31013</name>
    <name evidence="2" type="ORF">SMN809_LOCUS40121</name>
</gene>
<dbReference type="AlphaFoldDB" id="A0A816XVL9"/>
<evidence type="ECO:0000313" key="2">
    <source>
        <dbReference type="EMBL" id="CAF4626688.1"/>
    </source>
</evidence>
<accession>A0A816XVL9</accession>